<feature type="domain" description="PNPLA" evidence="4">
    <location>
        <begin position="10"/>
        <end position="225"/>
    </location>
</feature>
<dbReference type="PANTHER" id="PTHR14226">
    <property type="entry name" value="NEUROPATHY TARGET ESTERASE/SWISS CHEESE D.MELANOGASTER"/>
    <property type="match status" value="1"/>
</dbReference>
<dbReference type="Pfam" id="PF01734">
    <property type="entry name" value="Patatin"/>
    <property type="match status" value="1"/>
</dbReference>
<keyword evidence="3" id="KW-0443">Lipid metabolism</keyword>
<evidence type="ECO:0000256" key="3">
    <source>
        <dbReference type="ARBA" id="ARBA00023098"/>
    </source>
</evidence>
<reference evidence="5" key="1">
    <citation type="submission" date="2016-10" db="EMBL/GenBank/DDBJ databases">
        <title>Sequence of Gallionella enrichment culture.</title>
        <authorList>
            <person name="Poehlein A."/>
            <person name="Muehling M."/>
            <person name="Daniel R."/>
        </authorList>
    </citation>
    <scope>NUCLEOTIDE SEQUENCE</scope>
</reference>
<dbReference type="SUPFAM" id="SSF52151">
    <property type="entry name" value="FabD/lysophospholipase-like"/>
    <property type="match status" value="1"/>
</dbReference>
<keyword evidence="2" id="KW-0442">Lipid degradation</keyword>
<dbReference type="InterPro" id="IPR002641">
    <property type="entry name" value="PNPLA_dom"/>
</dbReference>
<name>A0A1J5SBC2_9ZZZZ</name>
<dbReference type="EMBL" id="MLJW01000047">
    <property type="protein sequence ID" value="OIR05825.1"/>
    <property type="molecule type" value="Genomic_DNA"/>
</dbReference>
<dbReference type="InterPro" id="IPR050301">
    <property type="entry name" value="NTE"/>
</dbReference>
<dbReference type="InterPro" id="IPR016035">
    <property type="entry name" value="Acyl_Trfase/lysoPLipase"/>
</dbReference>
<keyword evidence="1" id="KW-0378">Hydrolase</keyword>
<sequence>MSLPPQKIGLILTGGGARAAYQVGALKAIAEFMPRRARNPFQVICGTSAGALNAVTLAVNALHFRKGVRYLLGIWTTAHVSDIYRSDALGVLKNSGRWIAGLVLSLLGINRMRHISLLDNSPLATFLEQALPGDRIQESIDAGALHALSITASGYGSGHSVTFYQGAPGIQPWKRARRLGVETKIGIEHLLASSAIPFIFPAVRIHREYFGDGSVRQIAPISSALHLGADKVLLMGAWHEDDEEGRRHRMDTYPTLAQIAGHALDSIFLDGLEVDLERLERMNQTVSLIPEELRLATNMRHIDVLVITPSQPLEKVAERYIQRLPLSIRLLLRSAGVMRRSGANLVSYLLFDKEYCQALIDLGYQDTLKRREEILKFLGYGSPASDCDMPQ</sequence>
<dbReference type="GO" id="GO:0016042">
    <property type="term" value="P:lipid catabolic process"/>
    <property type="evidence" value="ECO:0007669"/>
    <property type="project" value="UniProtKB-KW"/>
</dbReference>
<protein>
    <submittedName>
        <fullName evidence="5">Patatin-like phospholipase</fullName>
    </submittedName>
</protein>
<evidence type="ECO:0000256" key="2">
    <source>
        <dbReference type="ARBA" id="ARBA00022963"/>
    </source>
</evidence>
<gene>
    <name evidence="5" type="ORF">GALL_119510</name>
</gene>
<dbReference type="PROSITE" id="PS51635">
    <property type="entry name" value="PNPLA"/>
    <property type="match status" value="1"/>
</dbReference>
<dbReference type="AlphaFoldDB" id="A0A1J5SBC2"/>
<organism evidence="5">
    <name type="scientific">mine drainage metagenome</name>
    <dbReference type="NCBI Taxonomy" id="410659"/>
    <lineage>
        <taxon>unclassified sequences</taxon>
        <taxon>metagenomes</taxon>
        <taxon>ecological metagenomes</taxon>
    </lineage>
</organism>
<proteinExistence type="predicted"/>
<dbReference type="GO" id="GO:0016787">
    <property type="term" value="F:hydrolase activity"/>
    <property type="evidence" value="ECO:0007669"/>
    <property type="project" value="UniProtKB-KW"/>
</dbReference>
<evidence type="ECO:0000256" key="1">
    <source>
        <dbReference type="ARBA" id="ARBA00022801"/>
    </source>
</evidence>
<evidence type="ECO:0000313" key="5">
    <source>
        <dbReference type="EMBL" id="OIR05825.1"/>
    </source>
</evidence>
<evidence type="ECO:0000259" key="4">
    <source>
        <dbReference type="PROSITE" id="PS51635"/>
    </source>
</evidence>
<dbReference type="Gene3D" id="3.40.1090.10">
    <property type="entry name" value="Cytosolic phospholipase A2 catalytic domain"/>
    <property type="match status" value="1"/>
</dbReference>
<accession>A0A1J5SBC2</accession>
<comment type="caution">
    <text evidence="5">The sequence shown here is derived from an EMBL/GenBank/DDBJ whole genome shotgun (WGS) entry which is preliminary data.</text>
</comment>
<dbReference type="PANTHER" id="PTHR14226:SF57">
    <property type="entry name" value="BLR7027 PROTEIN"/>
    <property type="match status" value="1"/>
</dbReference>